<sequence length="533" mass="59735">MVQFQILSSYSAADWRPVTIEFNYAPHGDQQYLWSSFEDAEAARQRLIERAPDVGFRVALVGAEIGDLDWQIREKLRFADGTYLPTPWHDEHWYQARHDEHFCHISTEQSGKIAFTENAAKGAMDRQLVMSPGRYLNRFFCERLDNNAIEGWCARLSVQLQEDTLKVTQDADEIEDVYVGGPSSCMAHTACGFDSSCHPTRVYAGPDTALAYIGSREDAKARSVIWPSRKIYTRIYGDVSRLKLLLEGAGYTEGSLNGARIRRIEDDDHFVVPYIDAGGDLADDGEYLVIGHGSVSCESTTGLANDPWYCPHCDSDGSPYDSVYLSGGGYEEWCYSCFHNHSTFCEHNECHYSDDENFITIYADGSSHSIIEEDAVAFGAVYLEDRCQWWISRCCRQCDGSGGWFQVEDLTEYHGEWLSDDHLPEPLDDDNSSCANAHILAYRQFHDEMAAIHADVAKWQAAGERARGARLERERDEAARHRREALLHDVDKPHDGSCSQGESHPSPRIPGNSCPTIAMTAPLYCAAASQAGA</sequence>
<evidence type="ECO:0000313" key="2">
    <source>
        <dbReference type="EMBL" id="MDR7156778.1"/>
    </source>
</evidence>
<keyword evidence="3" id="KW-1185">Reference proteome</keyword>
<accession>A0ABU1X5D7</accession>
<dbReference type="RefSeq" id="WP_310227318.1">
    <property type="nucleotide sequence ID" value="NZ_JAVDWV010000020.1"/>
</dbReference>
<reference evidence="2 3" key="1">
    <citation type="submission" date="2023-07" db="EMBL/GenBank/DDBJ databases">
        <title>Sorghum-associated microbial communities from plants grown in Nebraska, USA.</title>
        <authorList>
            <person name="Schachtman D."/>
        </authorList>
    </citation>
    <scope>NUCLEOTIDE SEQUENCE [LARGE SCALE GENOMIC DNA]</scope>
    <source>
        <strain evidence="2 3">4256</strain>
    </source>
</reference>
<dbReference type="Proteomes" id="UP001267638">
    <property type="component" value="Unassembled WGS sequence"/>
</dbReference>
<gene>
    <name evidence="2" type="ORF">J2W40_003623</name>
</gene>
<proteinExistence type="predicted"/>
<evidence type="ECO:0000313" key="3">
    <source>
        <dbReference type="Proteomes" id="UP001267638"/>
    </source>
</evidence>
<feature type="compositionally biased region" description="Basic and acidic residues" evidence="1">
    <location>
        <begin position="485"/>
        <end position="495"/>
    </location>
</feature>
<name>A0ABU1X5D7_SPHXE</name>
<dbReference type="EMBL" id="JAVDWV010000020">
    <property type="protein sequence ID" value="MDR7156778.1"/>
    <property type="molecule type" value="Genomic_DNA"/>
</dbReference>
<comment type="caution">
    <text evidence="2">The sequence shown here is derived from an EMBL/GenBank/DDBJ whole genome shotgun (WGS) entry which is preliminary data.</text>
</comment>
<protein>
    <submittedName>
        <fullName evidence="2">Uncharacterized protein</fullName>
    </submittedName>
</protein>
<organism evidence="2 3">
    <name type="scientific">Sphingobium xenophagum</name>
    <dbReference type="NCBI Taxonomy" id="121428"/>
    <lineage>
        <taxon>Bacteria</taxon>
        <taxon>Pseudomonadati</taxon>
        <taxon>Pseudomonadota</taxon>
        <taxon>Alphaproteobacteria</taxon>
        <taxon>Sphingomonadales</taxon>
        <taxon>Sphingomonadaceae</taxon>
        <taxon>Sphingobium</taxon>
    </lineage>
</organism>
<feature type="region of interest" description="Disordered" evidence="1">
    <location>
        <begin position="485"/>
        <end position="513"/>
    </location>
</feature>
<evidence type="ECO:0000256" key="1">
    <source>
        <dbReference type="SAM" id="MobiDB-lite"/>
    </source>
</evidence>